<proteinExistence type="predicted"/>
<reference evidence="2 3" key="1">
    <citation type="submission" date="2017-10" db="EMBL/GenBank/DDBJ databases">
        <title>Novel microbial diversity and functional potential in the marine mammal oral microbiome.</title>
        <authorList>
            <person name="Dudek N.K."/>
            <person name="Sun C.L."/>
            <person name="Burstein D."/>
            <person name="Kantor R.S."/>
            <person name="Aliaga Goltsman D.S."/>
            <person name="Bik E.M."/>
            <person name="Thomas B.C."/>
            <person name="Banfield J.F."/>
            <person name="Relman D.A."/>
        </authorList>
    </citation>
    <scope>NUCLEOTIDE SEQUENCE [LARGE SCALE GENOMIC DNA]</scope>
    <source>
        <strain evidence="2">DOLJORAL78_47_16</strain>
    </source>
</reference>
<feature type="non-terminal residue" evidence="2">
    <location>
        <position position="1"/>
    </location>
</feature>
<dbReference type="EMBL" id="PDSK01000129">
    <property type="protein sequence ID" value="PIE31783.1"/>
    <property type="molecule type" value="Genomic_DNA"/>
</dbReference>
<evidence type="ECO:0000313" key="3">
    <source>
        <dbReference type="Proteomes" id="UP000230821"/>
    </source>
</evidence>
<comment type="caution">
    <text evidence="2">The sequence shown here is derived from an EMBL/GenBank/DDBJ whole genome shotgun (WGS) entry which is preliminary data.</text>
</comment>
<accession>A0A2G6K801</accession>
<gene>
    <name evidence="2" type="ORF">CSA56_17310</name>
</gene>
<name>A0A2G6K801_9BACT</name>
<sequence>EAGETASIQVNDGGWRPLATFNNGDDDNRWHIVTYDLNAVNGVQVGFEINGNEANDRFFINYVQIHGDEAGALTLSCDDLRISEDGSETSTCTVTNNGSTAVSVNINMTGDTEYADLSATSLSNIAANGGTQTFTVEGANPNNTSNPMKTVTVSAVDQNNSSNTSNEVDIEIADDDQALIFTPDATTVIEDSDPTKTVQLCANPAPASTITVHLTGGVDPISVTPSSFELSGGSSCQNITVTAIRTNTAPDSEVTLTVTAEDQGGAYSDGELTVTVQDDDASSYLTLSSPSSIQEGESDSTITVTRSDTSGTATIRVTTADRTKLSLTGGTNGTGNTQYVDVSLADGEAITSVVGTIEINGVDDVDMEHELVLLTANGTYAGGTYADVTRMVKVIDDDITFGASEGLISQAFPTALFIASYDWLTNFYDYNDKARGTINSAGHYNDPDTHNFNKIILADSNLFPLITATLGDTEFPNITSRNTDNFNDYLNRSVTAVANYIEEPTTIPFGTDGGEIKAVGMRSEVEWVFVTDPANHNIRRYQFGKGPSGRIDTSTPKGSSIDEFTPSLTGSLDDADTVCTSYGIDANECSGCPTNTALVGELATLFNDSPEDEAIPSYQADGLKRALFFCREPGRFPTSTNALDTKAKQSVLPVLEYVVTVPADKFPLTSFPVTIRGNASQSASSDSETLYVALNGKCLTEPCSSRDPGPSSIANAWKVSPSLRDVTTSPREIHQVEVDFGAITTGWDLDGDTSNGVQLRLSIAPREDGGIAIGSIVVGDDRAFTVKLPAGDYHYDRTDTEFEARWNNIMTFLETVPPRSYPGYTSFRQLDSNLRSAIADPKPNIGYGSETNTTFDSAENVRFKNPRDIDAYRDYFDSQNGGPTYVFVADTMNSRVQVFMNATGSAGQPGAAFPIRPVKVKGPNDIGALAYAAYTTNELAVRPGNGTFGDGRKSDWRPYLPNYISGGGSYQNVSTGKGEFFYPHGVAVDQDPDTKDVYLFVADTFNHRIQVFRDISGVSSQGILEKRFDFTFEAGWGAYPLVSTAPGPFGYKYPKGIDVARFANNSSYLYVVDSKNHRLLKYLLVEEDGGGLQSVTPVAGYGYDGTGYSKTLTTNRGLPLTDNQSLEPGFLNPQDVTTGYSGFFEYTSPGGQGVKFLDNHMVYVTDYARNDNRNHGSLWQARLNMRVMQFMDGFTDPNMNGVFLPWSTTTSPTFGDSGNLGLWQSPFKGRGSDRTQGSFGVYSSQGAKTGNADYDERPGPAENAGVDNVFTERPVGIATLAWNTVDPIDIRVVDITTHMVYQNGSPITAGRTVRIGAASGAFFDFPVSYASVTSAAIDGQRANRIHVFWYNTDGSYRDYELKSGVPPFLVNVGNTSGFMKVVVEDTDFEYSGRTGTQLFRIP</sequence>
<evidence type="ECO:0000256" key="1">
    <source>
        <dbReference type="SAM" id="MobiDB-lite"/>
    </source>
</evidence>
<dbReference type="Proteomes" id="UP000230821">
    <property type="component" value="Unassembled WGS sequence"/>
</dbReference>
<feature type="region of interest" description="Disordered" evidence="1">
    <location>
        <begin position="542"/>
        <end position="561"/>
    </location>
</feature>
<dbReference type="Gene3D" id="2.120.10.30">
    <property type="entry name" value="TolB, C-terminal domain"/>
    <property type="match status" value="1"/>
</dbReference>
<organism evidence="2 3">
    <name type="scientific">candidate division KSB3 bacterium</name>
    <dbReference type="NCBI Taxonomy" id="2044937"/>
    <lineage>
        <taxon>Bacteria</taxon>
        <taxon>candidate division KSB3</taxon>
    </lineage>
</organism>
<dbReference type="InterPro" id="IPR011042">
    <property type="entry name" value="6-blade_b-propeller_TolB-like"/>
</dbReference>
<protein>
    <recommendedName>
        <fullName evidence="4">Calx-beta domain-containing protein</fullName>
    </recommendedName>
</protein>
<evidence type="ECO:0000313" key="2">
    <source>
        <dbReference type="EMBL" id="PIE31783.1"/>
    </source>
</evidence>
<evidence type="ECO:0008006" key="4">
    <source>
        <dbReference type="Google" id="ProtNLM"/>
    </source>
</evidence>